<proteinExistence type="predicted"/>
<dbReference type="Proteomes" id="UP000001343">
    <property type="component" value="Unassembled WGS sequence"/>
</dbReference>
<comment type="caution">
    <text evidence="1">The sequence shown here is derived from an EMBL/GenBank/DDBJ whole genome shotgun (WGS) entry which is preliminary data.</text>
</comment>
<sequence length="195" mass="23809">MRIKERFILILIMGTLFYCMTKQNTITFESIKNGHHLEQVPLVSLDEFFKYWLRNQKYAKMMGINFEKLFEDKEFQYFGRKEWDDSLFPTLSKPRFFKIQKEILNEQFPNYESVFRDELQGYLQNRVLPESDWNFYKKTKTANRENCNPFYQLSLIDKKIIVTMKWDVENCKELSSLADKSYRLVYDLKKKKFED</sequence>
<organism evidence="1 2">
    <name type="scientific">Leptospira mayottensis 200901122</name>
    <dbReference type="NCBI Taxonomy" id="1193010"/>
    <lineage>
        <taxon>Bacteria</taxon>
        <taxon>Pseudomonadati</taxon>
        <taxon>Spirochaetota</taxon>
        <taxon>Spirochaetia</taxon>
        <taxon>Leptospirales</taxon>
        <taxon>Leptospiraceae</taxon>
        <taxon>Leptospira</taxon>
    </lineage>
</organism>
<evidence type="ECO:0008006" key="3">
    <source>
        <dbReference type="Google" id="ProtNLM"/>
    </source>
</evidence>
<gene>
    <name evidence="1" type="ORF">LEP1GSC125_0409</name>
</gene>
<dbReference type="AlphaFoldDB" id="A0AA87MPP8"/>
<reference evidence="1 2" key="1">
    <citation type="journal article" date="2014" name="Int. J. Syst. Evol. Microbiol.">
        <title>Leptospira mayottensis sp. nov., a pathogenic species of the genus Leptospira isolated from humans.</title>
        <authorList>
            <person name="Bourhy P."/>
            <person name="Collet L."/>
            <person name="Brisse S."/>
            <person name="Picardeau M."/>
        </authorList>
    </citation>
    <scope>NUCLEOTIDE SEQUENCE [LARGE SCALE GENOMIC DNA]</scope>
    <source>
        <strain evidence="1 2">200901122</strain>
    </source>
</reference>
<dbReference type="RefSeq" id="WP_002761271.1">
    <property type="nucleotide sequence ID" value="NZ_AKWM02000016.1"/>
</dbReference>
<dbReference type="EMBL" id="AKWM02000016">
    <property type="protein sequence ID" value="EKS01449.1"/>
    <property type="molecule type" value="Genomic_DNA"/>
</dbReference>
<evidence type="ECO:0000313" key="1">
    <source>
        <dbReference type="EMBL" id="EKS01449.1"/>
    </source>
</evidence>
<accession>A0AA87MPP8</accession>
<evidence type="ECO:0000313" key="2">
    <source>
        <dbReference type="Proteomes" id="UP000001343"/>
    </source>
</evidence>
<name>A0AA87MPP8_9LEPT</name>
<protein>
    <recommendedName>
        <fullName evidence="3">Lipoprotein</fullName>
    </recommendedName>
</protein>